<feature type="transmembrane region" description="Helical" evidence="5">
    <location>
        <begin position="174"/>
        <end position="192"/>
    </location>
</feature>
<reference evidence="7" key="1">
    <citation type="submission" date="2019-07" db="EMBL/GenBank/DDBJ databases">
        <authorList>
            <person name="Weber M."/>
            <person name="Kostadinov I."/>
            <person name="Kostadinov D I."/>
        </authorList>
    </citation>
    <scope>NUCLEOTIDE SEQUENCE</scope>
    <source>
        <strain evidence="7">Gfbio:sag-sample-m06:053724c1-46a9-4a36-b237-ea2bf867836b</strain>
    </source>
</reference>
<feature type="transmembrane region" description="Helical" evidence="5">
    <location>
        <begin position="71"/>
        <end position="94"/>
    </location>
</feature>
<feature type="transmembrane region" description="Helical" evidence="5">
    <location>
        <begin position="212"/>
        <end position="235"/>
    </location>
</feature>
<proteinExistence type="predicted"/>
<dbReference type="GO" id="GO:0006874">
    <property type="term" value="P:intracellular calcium ion homeostasis"/>
    <property type="evidence" value="ECO:0007669"/>
    <property type="project" value="TreeGrafter"/>
</dbReference>
<dbReference type="Gene3D" id="6.10.280.80">
    <property type="entry name" value="NCX, peripheral helical region"/>
    <property type="match status" value="1"/>
</dbReference>
<evidence type="ECO:0000313" key="7">
    <source>
        <dbReference type="EMBL" id="VUX55320.1"/>
    </source>
</evidence>
<dbReference type="InterPro" id="IPR004481">
    <property type="entry name" value="K/Na/Ca-exchanger"/>
</dbReference>
<evidence type="ECO:0000256" key="4">
    <source>
        <dbReference type="ARBA" id="ARBA00023136"/>
    </source>
</evidence>
<dbReference type="InterPro" id="IPR044880">
    <property type="entry name" value="NCX_ion-bd_dom_sf"/>
</dbReference>
<feature type="transmembrane region" description="Helical" evidence="5">
    <location>
        <begin position="38"/>
        <end position="59"/>
    </location>
</feature>
<protein>
    <submittedName>
        <fullName evidence="7">Inner membrane protein YrbG</fullName>
    </submittedName>
</protein>
<feature type="domain" description="Sodium/calcium exchanger membrane region" evidence="6">
    <location>
        <begin position="177"/>
        <end position="319"/>
    </location>
</feature>
<organism evidence="7">
    <name type="scientific">uncultured Woeseiaceae bacterium</name>
    <dbReference type="NCBI Taxonomy" id="1983305"/>
    <lineage>
        <taxon>Bacteria</taxon>
        <taxon>Pseudomonadati</taxon>
        <taxon>Pseudomonadota</taxon>
        <taxon>Gammaproteobacteria</taxon>
        <taxon>Woeseiales</taxon>
        <taxon>Woeseiaceae</taxon>
        <taxon>environmental samples</taxon>
    </lineage>
</organism>
<dbReference type="NCBIfam" id="TIGR00367">
    <property type="entry name" value="calcium/sodium antiporter"/>
    <property type="match status" value="1"/>
</dbReference>
<dbReference type="InterPro" id="IPR004837">
    <property type="entry name" value="NaCa_Exmemb"/>
</dbReference>
<dbReference type="PANTHER" id="PTHR10846:SF8">
    <property type="entry name" value="INNER MEMBRANE PROTEIN YRBG"/>
    <property type="match status" value="1"/>
</dbReference>
<evidence type="ECO:0000256" key="1">
    <source>
        <dbReference type="ARBA" id="ARBA00004141"/>
    </source>
</evidence>
<dbReference type="EMBL" id="LR633967">
    <property type="protein sequence ID" value="VUX55320.1"/>
    <property type="molecule type" value="Genomic_DNA"/>
</dbReference>
<keyword evidence="4 5" id="KW-0472">Membrane</keyword>
<dbReference type="AlphaFoldDB" id="A0A7D9D184"/>
<evidence type="ECO:0000256" key="2">
    <source>
        <dbReference type="ARBA" id="ARBA00022692"/>
    </source>
</evidence>
<evidence type="ECO:0000256" key="5">
    <source>
        <dbReference type="SAM" id="Phobius"/>
    </source>
</evidence>
<gene>
    <name evidence="7" type="ORF">JTBM06_V1_10040</name>
</gene>
<dbReference type="GO" id="GO:0005262">
    <property type="term" value="F:calcium channel activity"/>
    <property type="evidence" value="ECO:0007669"/>
    <property type="project" value="TreeGrafter"/>
</dbReference>
<dbReference type="Gene3D" id="1.20.1420.30">
    <property type="entry name" value="NCX, central ion-binding region"/>
    <property type="match status" value="1"/>
</dbReference>
<keyword evidence="2 5" id="KW-0812">Transmembrane</keyword>
<name>A0A7D9D184_9GAMM</name>
<dbReference type="GO" id="GO:0008273">
    <property type="term" value="F:calcium, potassium:sodium antiporter activity"/>
    <property type="evidence" value="ECO:0007669"/>
    <property type="project" value="TreeGrafter"/>
</dbReference>
<evidence type="ECO:0000259" key="6">
    <source>
        <dbReference type="Pfam" id="PF01699"/>
    </source>
</evidence>
<keyword evidence="3 5" id="KW-1133">Transmembrane helix</keyword>
<feature type="transmembrane region" description="Helical" evidence="5">
    <location>
        <begin position="304"/>
        <end position="320"/>
    </location>
</feature>
<feature type="transmembrane region" description="Helical" evidence="5">
    <location>
        <begin position="271"/>
        <end position="292"/>
    </location>
</feature>
<comment type="subcellular location">
    <subcellularLocation>
        <location evidence="1">Membrane</location>
        <topology evidence="1">Multi-pass membrane protein</topology>
    </subcellularLocation>
</comment>
<evidence type="ECO:0000256" key="3">
    <source>
        <dbReference type="ARBA" id="ARBA00022989"/>
    </source>
</evidence>
<feature type="transmembrane region" description="Helical" evidence="5">
    <location>
        <begin position="135"/>
        <end position="154"/>
    </location>
</feature>
<sequence>MTDTMIDELLLVLGLVVLVKGADLLVEGASVVASRFGISALTIGLTVVSFGTSLPELFVSLTSGLKNHPDLAIANVIGSNIANVLLVLGIAAMIRPLPVHNSTVVSEIPFMLTAALLVGFLANAHLFSDQPELSISQLDGGILLFFFLLFMLYVYKVSASNGTPLVQIKSSGKVMKAVASILLGMLGLYFGGQWVVDGAVGLAQDWGIGDALIGLTVIAIGTSSPELVASAVAAYRNKTDIAVGNIVGSNIFNLLWVLGLTSSITELPFEVVSNTDLMIVIGSSAMIILALVTSRNNSMNRAHGVLFVGVYIAYLVYVVQRG</sequence>
<feature type="domain" description="Sodium/calcium exchanger membrane region" evidence="6">
    <location>
        <begin position="9"/>
        <end position="155"/>
    </location>
</feature>
<dbReference type="PANTHER" id="PTHR10846">
    <property type="entry name" value="SODIUM/POTASSIUM/CALCIUM EXCHANGER"/>
    <property type="match status" value="1"/>
</dbReference>
<dbReference type="Pfam" id="PF01699">
    <property type="entry name" value="Na_Ca_ex"/>
    <property type="match status" value="2"/>
</dbReference>
<dbReference type="GO" id="GO:0005886">
    <property type="term" value="C:plasma membrane"/>
    <property type="evidence" value="ECO:0007669"/>
    <property type="project" value="TreeGrafter"/>
</dbReference>
<feature type="transmembrane region" description="Helical" evidence="5">
    <location>
        <begin position="242"/>
        <end position="265"/>
    </location>
</feature>
<accession>A0A7D9D184</accession>